<accession>A0A644WT53</accession>
<keyword evidence="2" id="KW-0863">Zinc-finger</keyword>
<dbReference type="PANTHER" id="PTHR30313:SF2">
    <property type="entry name" value="DNA PRIMASE"/>
    <property type="match status" value="1"/>
</dbReference>
<reference evidence="6" key="1">
    <citation type="submission" date="2019-08" db="EMBL/GenBank/DDBJ databases">
        <authorList>
            <person name="Kucharzyk K."/>
            <person name="Murdoch R.W."/>
            <person name="Higgins S."/>
            <person name="Loffler F."/>
        </authorList>
    </citation>
    <scope>NUCLEOTIDE SEQUENCE</scope>
</reference>
<dbReference type="EMBL" id="VSSQ01001301">
    <property type="protein sequence ID" value="MPM07105.1"/>
    <property type="molecule type" value="Genomic_DNA"/>
</dbReference>
<dbReference type="Gene3D" id="3.90.580.10">
    <property type="entry name" value="Zinc finger, CHC2-type domain"/>
    <property type="match status" value="1"/>
</dbReference>
<dbReference type="SUPFAM" id="SSF56731">
    <property type="entry name" value="DNA primase core"/>
    <property type="match status" value="1"/>
</dbReference>
<dbReference type="GO" id="GO:0008270">
    <property type="term" value="F:zinc ion binding"/>
    <property type="evidence" value="ECO:0007669"/>
    <property type="project" value="UniProtKB-KW"/>
</dbReference>
<dbReference type="Pfam" id="PF06048">
    <property type="entry name" value="DUF927"/>
    <property type="match status" value="1"/>
</dbReference>
<gene>
    <name evidence="6" type="primary">dnaG_28</name>
    <name evidence="6" type="ORF">SDC9_53411</name>
</gene>
<protein>
    <submittedName>
        <fullName evidence="6">DNA primase</fullName>
        <ecNumber evidence="6">2.7.7.-</ecNumber>
    </submittedName>
</protein>
<keyword evidence="6" id="KW-0808">Transferase</keyword>
<evidence type="ECO:0000259" key="4">
    <source>
        <dbReference type="Pfam" id="PF01807"/>
    </source>
</evidence>
<keyword evidence="6" id="KW-0548">Nucleotidyltransferase</keyword>
<evidence type="ECO:0000256" key="2">
    <source>
        <dbReference type="ARBA" id="ARBA00022771"/>
    </source>
</evidence>
<feature type="domain" description="DUF927" evidence="5">
    <location>
        <begin position="368"/>
        <end position="543"/>
    </location>
</feature>
<dbReference type="AlphaFoldDB" id="A0A644WT53"/>
<evidence type="ECO:0000313" key="6">
    <source>
        <dbReference type="EMBL" id="MPM07105.1"/>
    </source>
</evidence>
<dbReference type="GO" id="GO:0003899">
    <property type="term" value="F:DNA-directed RNA polymerase activity"/>
    <property type="evidence" value="ECO:0007669"/>
    <property type="project" value="InterPro"/>
</dbReference>
<feature type="domain" description="Zinc finger CHC2-type" evidence="4">
    <location>
        <begin position="7"/>
        <end position="59"/>
    </location>
</feature>
<dbReference type="PANTHER" id="PTHR30313">
    <property type="entry name" value="DNA PRIMASE"/>
    <property type="match status" value="1"/>
</dbReference>
<evidence type="ECO:0000256" key="1">
    <source>
        <dbReference type="ARBA" id="ARBA00022723"/>
    </source>
</evidence>
<keyword evidence="3" id="KW-0862">Zinc</keyword>
<dbReference type="Gene3D" id="3.40.1360.10">
    <property type="match status" value="1"/>
</dbReference>
<sequence length="867" mass="97069">MTIATRKYTIDDILAKLQGVKKNGSGFMACCPAHEDKNPSLSISEKDGKVLLKCFAGCSYEQIMTALNMPINAAAQDTTATSSKKPKESTKREIKQTYDYTDRSGQLIFQVVRFEPKSFSQRHPGGKTGWVWNMKDIEPVIYHLPDVLEAVKTGQTIWITEGEKDADNARAMGLVATTSPMGAGKWRDNYTNDLLGASQVVVIADKDAPGRKHASDIAMSCRRQRIPVKIIEVPGDAKDFTEWLEAGGQTSELDDLVATAKSYTPSKNQSLYFLSDGKFSIEAGRIIYHSYRDNVPYDAPLCNFVAAVKEEIIKDNGINRKTFFRIGGTDCTGRPFPDIEVPSENFSSMSWALSQWGIKAMIEPSPSAERLLRGAMQYMSMEAPCRIIYENTGWTNINGKDVYLTPHGAIGADNVEVEMPSNISHYDIPSPEQNDDVKSFIEASFNFLKVAKLYITLPLFAAMYMTPLSDAIDTNFNLWLIAGSGSLKTTIASLALCHYGNFDYTCVPAAWRDTQNTLERILFTCKDMPVLVDDWSPGQTTASQKEFDAKADYVCRGQANRQGRKRMSADTSMRQEYVPRGFLISTSEGQPPGESNNARFLIIEMSKTDIEFPCLTLSQKEDHLYRRAMAHYLAWLQADWPAKKVYLRQRYQEVFEQFTESLRGENVHLRLPRSIALLYIGLEMAIRWAEENGAADIFDRFIDESGNGENDSVGSAYLLKQAREVFIEMAKRQGARIDEATPSKKFVNALNAALIAGTAYLDVKDGANPRSASPGQTLIGWDDRTNGHVSLHNDLAYQVANQHYQKINEAFVKKDAVFMDLVKRGYVDPGKDGKTTVFEYIPVIAKACRVLHIKREFLGRDEQKRGE</sequence>
<evidence type="ECO:0000256" key="3">
    <source>
        <dbReference type="ARBA" id="ARBA00022833"/>
    </source>
</evidence>
<comment type="caution">
    <text evidence="6">The sequence shown here is derived from an EMBL/GenBank/DDBJ whole genome shotgun (WGS) entry which is preliminary data.</text>
</comment>
<keyword evidence="1" id="KW-0479">Metal-binding</keyword>
<dbReference type="InterPro" id="IPR034154">
    <property type="entry name" value="TOPRIM_DnaG/twinkle"/>
</dbReference>
<proteinExistence type="predicted"/>
<name>A0A644WT53_9ZZZZ</name>
<dbReference type="SUPFAM" id="SSF57783">
    <property type="entry name" value="Zinc beta-ribbon"/>
    <property type="match status" value="1"/>
</dbReference>
<dbReference type="InterPro" id="IPR036977">
    <property type="entry name" value="DNA_primase_Znf_CHC2"/>
</dbReference>
<evidence type="ECO:0000259" key="5">
    <source>
        <dbReference type="Pfam" id="PF06048"/>
    </source>
</evidence>
<dbReference type="Pfam" id="PF01807">
    <property type="entry name" value="Zn_ribbon_DnaG"/>
    <property type="match status" value="1"/>
</dbReference>
<dbReference type="InterPro" id="IPR050219">
    <property type="entry name" value="DnaG_primase"/>
</dbReference>
<dbReference type="InterPro" id="IPR009270">
    <property type="entry name" value="DUF927"/>
</dbReference>
<dbReference type="InterPro" id="IPR002694">
    <property type="entry name" value="Znf_CHC2"/>
</dbReference>
<organism evidence="6">
    <name type="scientific">bioreactor metagenome</name>
    <dbReference type="NCBI Taxonomy" id="1076179"/>
    <lineage>
        <taxon>unclassified sequences</taxon>
        <taxon>metagenomes</taxon>
        <taxon>ecological metagenomes</taxon>
    </lineage>
</organism>
<dbReference type="GO" id="GO:0005737">
    <property type="term" value="C:cytoplasm"/>
    <property type="evidence" value="ECO:0007669"/>
    <property type="project" value="TreeGrafter"/>
</dbReference>
<dbReference type="EC" id="2.7.7.-" evidence="6"/>
<dbReference type="GO" id="GO:0006269">
    <property type="term" value="P:DNA replication, synthesis of primer"/>
    <property type="evidence" value="ECO:0007669"/>
    <property type="project" value="TreeGrafter"/>
</dbReference>
<dbReference type="CDD" id="cd01029">
    <property type="entry name" value="TOPRIM_primases"/>
    <property type="match status" value="1"/>
</dbReference>
<dbReference type="GO" id="GO:0003677">
    <property type="term" value="F:DNA binding"/>
    <property type="evidence" value="ECO:0007669"/>
    <property type="project" value="InterPro"/>
</dbReference>